<gene>
    <name evidence="1" type="ORF">DM02DRAFT_306862</name>
</gene>
<evidence type="ECO:0000313" key="1">
    <source>
        <dbReference type="EMBL" id="PVI02437.1"/>
    </source>
</evidence>
<dbReference type="EMBL" id="KZ805343">
    <property type="protein sequence ID" value="PVI02437.1"/>
    <property type="molecule type" value="Genomic_DNA"/>
</dbReference>
<protein>
    <submittedName>
        <fullName evidence="1">Uncharacterized protein</fullName>
    </submittedName>
</protein>
<evidence type="ECO:0000313" key="2">
    <source>
        <dbReference type="Proteomes" id="UP000244855"/>
    </source>
</evidence>
<organism evidence="1 2">
    <name type="scientific">Periconia macrospinosa</name>
    <dbReference type="NCBI Taxonomy" id="97972"/>
    <lineage>
        <taxon>Eukaryota</taxon>
        <taxon>Fungi</taxon>
        <taxon>Dikarya</taxon>
        <taxon>Ascomycota</taxon>
        <taxon>Pezizomycotina</taxon>
        <taxon>Dothideomycetes</taxon>
        <taxon>Pleosporomycetidae</taxon>
        <taxon>Pleosporales</taxon>
        <taxon>Massarineae</taxon>
        <taxon>Periconiaceae</taxon>
        <taxon>Periconia</taxon>
    </lineage>
</organism>
<sequence>MHPAVNWGAHTDIRTEKSNLMSRSKRRATGRRSDVDEWALFERMNLDNTQYSGLGSSEEEYSDYSQNDFSEDISSVDDFSVRGREMQIYKNSATASSNEPYNAHYIWDVARDAINSPVVRYALKITLGYLITVSLACMIPGLASFPRSAGVCPAQGFGIWKHGINLPGFSSDYALDFLGLCPAAPPILQEEGTNEIFSHYRYRINLIDLSGEANLSTLKNRDQITNTLQDVYVFLPLVMEYVVFHNLSISSCSTNKRNLAL</sequence>
<proteinExistence type="predicted"/>
<name>A0A2V1DW90_9PLEO</name>
<dbReference type="Proteomes" id="UP000244855">
    <property type="component" value="Unassembled WGS sequence"/>
</dbReference>
<reference evidence="1 2" key="1">
    <citation type="journal article" date="2018" name="Sci. Rep.">
        <title>Comparative genomics provides insights into the lifestyle and reveals functional heterogeneity of dark septate endophytic fungi.</title>
        <authorList>
            <person name="Knapp D.G."/>
            <person name="Nemeth J.B."/>
            <person name="Barry K."/>
            <person name="Hainaut M."/>
            <person name="Henrissat B."/>
            <person name="Johnson J."/>
            <person name="Kuo A."/>
            <person name="Lim J.H.P."/>
            <person name="Lipzen A."/>
            <person name="Nolan M."/>
            <person name="Ohm R.A."/>
            <person name="Tamas L."/>
            <person name="Grigoriev I.V."/>
            <person name="Spatafora J.W."/>
            <person name="Nagy L.G."/>
            <person name="Kovacs G.M."/>
        </authorList>
    </citation>
    <scope>NUCLEOTIDE SEQUENCE [LARGE SCALE GENOMIC DNA]</scope>
    <source>
        <strain evidence="1 2">DSE2036</strain>
    </source>
</reference>
<keyword evidence="2" id="KW-1185">Reference proteome</keyword>
<accession>A0A2V1DW90</accession>
<dbReference type="AlphaFoldDB" id="A0A2V1DW90"/>